<proteinExistence type="predicted"/>
<gene>
    <name evidence="1" type="ORF">PF011_g21966</name>
</gene>
<comment type="caution">
    <text evidence="1">The sequence shown here is derived from an EMBL/GenBank/DDBJ whole genome shotgun (WGS) entry which is preliminary data.</text>
</comment>
<dbReference type="SUPFAM" id="SSF46689">
    <property type="entry name" value="Homeodomain-like"/>
    <property type="match status" value="1"/>
</dbReference>
<dbReference type="Proteomes" id="UP000460718">
    <property type="component" value="Unassembled WGS sequence"/>
</dbReference>
<evidence type="ECO:0000313" key="2">
    <source>
        <dbReference type="Proteomes" id="UP000460718"/>
    </source>
</evidence>
<dbReference type="InterPro" id="IPR009057">
    <property type="entry name" value="Homeodomain-like_sf"/>
</dbReference>
<organism evidence="1 2">
    <name type="scientific">Phytophthora fragariae</name>
    <dbReference type="NCBI Taxonomy" id="53985"/>
    <lineage>
        <taxon>Eukaryota</taxon>
        <taxon>Sar</taxon>
        <taxon>Stramenopiles</taxon>
        <taxon>Oomycota</taxon>
        <taxon>Peronosporomycetes</taxon>
        <taxon>Peronosporales</taxon>
        <taxon>Peronosporaceae</taxon>
        <taxon>Phytophthora</taxon>
    </lineage>
</organism>
<accession>A0A6A3IN60</accession>
<protein>
    <submittedName>
        <fullName evidence="1">Uncharacterized protein</fullName>
    </submittedName>
</protein>
<name>A0A6A3IN60_9STRA</name>
<reference evidence="1 2" key="1">
    <citation type="submission" date="2018-09" db="EMBL/GenBank/DDBJ databases">
        <title>Genomic investigation of the strawberry pathogen Phytophthora fragariae indicates pathogenicity is determined by transcriptional variation in three key races.</title>
        <authorList>
            <person name="Adams T.M."/>
            <person name="Armitage A.D."/>
            <person name="Sobczyk M.K."/>
            <person name="Bates H.J."/>
            <person name="Dunwell J.M."/>
            <person name="Nellist C.F."/>
            <person name="Harrison R.J."/>
        </authorList>
    </citation>
    <scope>NUCLEOTIDE SEQUENCE [LARGE SCALE GENOMIC DNA]</scope>
    <source>
        <strain evidence="1 2">SCRP245</strain>
    </source>
</reference>
<evidence type="ECO:0000313" key="1">
    <source>
        <dbReference type="EMBL" id="KAE8981564.1"/>
    </source>
</evidence>
<sequence length="146" mass="16458">MAPKYTQAALDSAVQEVLDGMPATVVAEASKIPVTTIRKWVTNAKNNTTRKRRGPKPLLLVKAEDAIQDWVIGRQIVRYPVGRSEILKKDQEISELRLQRKSKKRKTVPVGGRILTVELMKEIEAEQAMEKGMRKKPTDILEEALV</sequence>
<dbReference type="AlphaFoldDB" id="A0A6A3IN60"/>
<dbReference type="EMBL" id="QXFW01002143">
    <property type="protein sequence ID" value="KAE8981564.1"/>
    <property type="molecule type" value="Genomic_DNA"/>
</dbReference>